<sequence>MDINSISHKGKTAVRQESTDCVWLSHMTKSIRMELLKNLFVSSPATDKFVSQYGSKYPHLCFSDFSGVIALTSCHGDKGKSYPAAAISAQDLLNRLDGVVKQQFILDLRQRFDAFDKIVGAPVCDSLVQTRTANQWIYSILVSMVYYIEGLSFAELYGNSEKKLLEKDAKPDYTPLTLTPTKSASISTAETLVNGAGVKIIEPAKADDQIPLYEPRAVKQIKLRGANLIEAWNNCPELAKLYSSPSRHWAPTQQGLVSASRPKSSPIAGVSNRVCDLFTTSFYPALDYKVASFVASGQPFVRREQAGSSVAPLRHLGSDAYFTAFHSYLISAFEAGVIGNCGNEPSGAWLSRVWETGDTECSFSGLALFQFKGAPFHIKKHKCSVAQMDAEMTSGLHYGSILTDNEPFLLHMLNGVENTRGYDQHAAWSLPAMKQMHGSWDGKRWPSVVFSREQPDTFKFLVKKCGLPAKMLWKAGLTGLNAHSVLREAHKRTLVIDFVQDVGAASSGVIGKVGKMKSVQVCSVRDRGGVK</sequence>
<accession>A0ABR3ZC04</accession>
<gene>
    <name evidence="1" type="ORF">Cpir12675_002177</name>
</gene>
<keyword evidence="2" id="KW-1185">Reference proteome</keyword>
<name>A0ABR3ZC04_9PEZI</name>
<protein>
    <submittedName>
        <fullName evidence="1">Uncharacterized protein</fullName>
    </submittedName>
</protein>
<reference evidence="1 2" key="1">
    <citation type="journal article" date="2024" name="IMA Fungus">
        <title>IMA Genome - F19 : A genome assembly and annotation guide to empower mycologists, including annotated draft genome sequences of Ceratocystis pirilliformis, Diaporthe australafricana, Fusarium ophioides, Paecilomyces lecythidis, and Sporothrix stenoceras.</title>
        <authorList>
            <person name="Aylward J."/>
            <person name="Wilson A.M."/>
            <person name="Visagie C.M."/>
            <person name="Spraker J."/>
            <person name="Barnes I."/>
            <person name="Buitendag C."/>
            <person name="Ceriani C."/>
            <person name="Del Mar Angel L."/>
            <person name="du Plessis D."/>
            <person name="Fuchs T."/>
            <person name="Gasser K."/>
            <person name="Kramer D."/>
            <person name="Li W."/>
            <person name="Munsamy K."/>
            <person name="Piso A."/>
            <person name="Price J.L."/>
            <person name="Sonnekus B."/>
            <person name="Thomas C."/>
            <person name="van der Nest A."/>
            <person name="van Dijk A."/>
            <person name="van Heerden A."/>
            <person name="van Vuuren N."/>
            <person name="Yilmaz N."/>
            <person name="Duong T.A."/>
            <person name="van der Merwe N.A."/>
            <person name="Wingfield M.J."/>
            <person name="Wingfield B.D."/>
        </authorList>
    </citation>
    <scope>NUCLEOTIDE SEQUENCE [LARGE SCALE GENOMIC DNA]</scope>
    <source>
        <strain evidence="1 2">CMW 12675</strain>
    </source>
</reference>
<evidence type="ECO:0000313" key="2">
    <source>
        <dbReference type="Proteomes" id="UP001583280"/>
    </source>
</evidence>
<comment type="caution">
    <text evidence="1">The sequence shown here is derived from an EMBL/GenBank/DDBJ whole genome shotgun (WGS) entry which is preliminary data.</text>
</comment>
<dbReference type="EMBL" id="JAWDJO010000039">
    <property type="protein sequence ID" value="KAL1897832.1"/>
    <property type="molecule type" value="Genomic_DNA"/>
</dbReference>
<dbReference type="Proteomes" id="UP001583280">
    <property type="component" value="Unassembled WGS sequence"/>
</dbReference>
<organism evidence="1 2">
    <name type="scientific">Ceratocystis pirilliformis</name>
    <dbReference type="NCBI Taxonomy" id="259994"/>
    <lineage>
        <taxon>Eukaryota</taxon>
        <taxon>Fungi</taxon>
        <taxon>Dikarya</taxon>
        <taxon>Ascomycota</taxon>
        <taxon>Pezizomycotina</taxon>
        <taxon>Sordariomycetes</taxon>
        <taxon>Hypocreomycetidae</taxon>
        <taxon>Microascales</taxon>
        <taxon>Ceratocystidaceae</taxon>
        <taxon>Ceratocystis</taxon>
    </lineage>
</organism>
<proteinExistence type="predicted"/>
<evidence type="ECO:0000313" key="1">
    <source>
        <dbReference type="EMBL" id="KAL1897832.1"/>
    </source>
</evidence>